<dbReference type="Pfam" id="PF13420">
    <property type="entry name" value="Acetyltransf_4"/>
    <property type="match status" value="1"/>
</dbReference>
<evidence type="ECO:0000313" key="2">
    <source>
        <dbReference type="EMBL" id="KKN89035.1"/>
    </source>
</evidence>
<organism evidence="2">
    <name type="scientific">marine sediment metagenome</name>
    <dbReference type="NCBI Taxonomy" id="412755"/>
    <lineage>
        <taxon>unclassified sequences</taxon>
        <taxon>metagenomes</taxon>
        <taxon>ecological metagenomes</taxon>
    </lineage>
</organism>
<accession>A0A0F9U743</accession>
<dbReference type="PANTHER" id="PTHR43072:SF8">
    <property type="entry name" value="ACYLTRANSFERASE FABY-RELATED"/>
    <property type="match status" value="1"/>
</dbReference>
<name>A0A0F9U743_9ZZZZ</name>
<dbReference type="EMBL" id="LAZR01000123">
    <property type="protein sequence ID" value="KKN89035.1"/>
    <property type="molecule type" value="Genomic_DNA"/>
</dbReference>
<dbReference type="InterPro" id="IPR000182">
    <property type="entry name" value="GNAT_dom"/>
</dbReference>
<dbReference type="PANTHER" id="PTHR43072">
    <property type="entry name" value="N-ACETYLTRANSFERASE"/>
    <property type="match status" value="1"/>
</dbReference>
<sequence>MSAHTIRPASIEDVPAIRSIYEHAVLHGTGTFEIVPPDEAEMAARFTAMTGQGYPFIVAEDALGVVLGYAYANAFRARPAYRWSVEDSVYVAPDAKGRGVGGDLLTRLIEISAETGFRQMIAVVGDSGNAPSVRLHERAGFRMIGVFQQSGFKFGRWIDTVLMQMPLGPGGSALPDETRYPGTLYQR</sequence>
<dbReference type="AlphaFoldDB" id="A0A0F9U743"/>
<dbReference type="Gene3D" id="3.40.630.30">
    <property type="match status" value="1"/>
</dbReference>
<evidence type="ECO:0000259" key="1">
    <source>
        <dbReference type="PROSITE" id="PS51186"/>
    </source>
</evidence>
<proteinExistence type="predicted"/>
<comment type="caution">
    <text evidence="2">The sequence shown here is derived from an EMBL/GenBank/DDBJ whole genome shotgun (WGS) entry which is preliminary data.</text>
</comment>
<feature type="domain" description="N-acetyltransferase" evidence="1">
    <location>
        <begin position="4"/>
        <end position="168"/>
    </location>
</feature>
<dbReference type="SUPFAM" id="SSF55729">
    <property type="entry name" value="Acyl-CoA N-acyltransferases (Nat)"/>
    <property type="match status" value="1"/>
</dbReference>
<dbReference type="InterPro" id="IPR016181">
    <property type="entry name" value="Acyl_CoA_acyltransferase"/>
</dbReference>
<protein>
    <recommendedName>
        <fullName evidence="1">N-acetyltransferase domain-containing protein</fullName>
    </recommendedName>
</protein>
<dbReference type="CDD" id="cd04301">
    <property type="entry name" value="NAT_SF"/>
    <property type="match status" value="1"/>
</dbReference>
<dbReference type="GO" id="GO:0016747">
    <property type="term" value="F:acyltransferase activity, transferring groups other than amino-acyl groups"/>
    <property type="evidence" value="ECO:0007669"/>
    <property type="project" value="InterPro"/>
</dbReference>
<gene>
    <name evidence="2" type="ORF">LCGC14_0242280</name>
</gene>
<reference evidence="2" key="1">
    <citation type="journal article" date="2015" name="Nature">
        <title>Complex archaea that bridge the gap between prokaryotes and eukaryotes.</title>
        <authorList>
            <person name="Spang A."/>
            <person name="Saw J.H."/>
            <person name="Jorgensen S.L."/>
            <person name="Zaremba-Niedzwiedzka K."/>
            <person name="Martijn J."/>
            <person name="Lind A.E."/>
            <person name="van Eijk R."/>
            <person name="Schleper C."/>
            <person name="Guy L."/>
            <person name="Ettema T.J."/>
        </authorList>
    </citation>
    <scope>NUCLEOTIDE SEQUENCE</scope>
</reference>
<dbReference type="PROSITE" id="PS51186">
    <property type="entry name" value="GNAT"/>
    <property type="match status" value="1"/>
</dbReference>